<dbReference type="PANTHER" id="PTHR12011:SF471">
    <property type="entry name" value="G-PROTEIN COUPLED RECEPTORS FAMILY 2 PROFILE 2 DOMAIN-CONTAINING PROTEIN"/>
    <property type="match status" value="1"/>
</dbReference>
<keyword evidence="2 6" id="KW-0812">Transmembrane</keyword>
<evidence type="ECO:0000256" key="2">
    <source>
        <dbReference type="ARBA" id="ARBA00022692"/>
    </source>
</evidence>
<dbReference type="InterPro" id="IPR000832">
    <property type="entry name" value="GPCR_2_secretin-like"/>
</dbReference>
<dbReference type="InterPro" id="IPR000203">
    <property type="entry name" value="GPS"/>
</dbReference>
<dbReference type="PANTHER" id="PTHR12011">
    <property type="entry name" value="ADHESION G-PROTEIN COUPLED RECEPTOR"/>
    <property type="match status" value="1"/>
</dbReference>
<feature type="transmembrane region" description="Helical" evidence="6">
    <location>
        <begin position="99"/>
        <end position="125"/>
    </location>
</feature>
<dbReference type="Proteomes" id="UP000596742">
    <property type="component" value="Unassembled WGS sequence"/>
</dbReference>
<comment type="subcellular location">
    <subcellularLocation>
        <location evidence="1">Membrane</location>
        <topology evidence="1">Multi-pass membrane protein</topology>
    </subcellularLocation>
</comment>
<dbReference type="GO" id="GO:0007189">
    <property type="term" value="P:adenylate cyclase-activating G protein-coupled receptor signaling pathway"/>
    <property type="evidence" value="ECO:0007669"/>
    <property type="project" value="TreeGrafter"/>
</dbReference>
<name>A0A8B6CNM1_MYTGA</name>
<evidence type="ECO:0000313" key="9">
    <source>
        <dbReference type="Proteomes" id="UP000596742"/>
    </source>
</evidence>
<dbReference type="GO" id="GO:0004930">
    <property type="term" value="F:G protein-coupled receptor activity"/>
    <property type="evidence" value="ECO:0007669"/>
    <property type="project" value="InterPro"/>
</dbReference>
<dbReference type="Pfam" id="PF00002">
    <property type="entry name" value="7tm_2"/>
    <property type="match status" value="1"/>
</dbReference>
<proteinExistence type="predicted"/>
<dbReference type="OrthoDB" id="5961629at2759"/>
<dbReference type="Gene3D" id="1.20.1070.10">
    <property type="entry name" value="Rhodopsin 7-helix transmembrane proteins"/>
    <property type="match status" value="1"/>
</dbReference>
<evidence type="ECO:0000259" key="7">
    <source>
        <dbReference type="PROSITE" id="PS50221"/>
    </source>
</evidence>
<evidence type="ECO:0000256" key="4">
    <source>
        <dbReference type="ARBA" id="ARBA00023136"/>
    </source>
</evidence>
<dbReference type="AlphaFoldDB" id="A0A8B6CNM1"/>
<feature type="domain" description="GAIN-B" evidence="7">
    <location>
        <begin position="1"/>
        <end position="95"/>
    </location>
</feature>
<protein>
    <recommendedName>
        <fullName evidence="7">GAIN-B domain-containing protein</fullName>
    </recommendedName>
</protein>
<gene>
    <name evidence="8" type="ORF">MGAL_10B043100</name>
</gene>
<evidence type="ECO:0000256" key="3">
    <source>
        <dbReference type="ARBA" id="ARBA00022989"/>
    </source>
</evidence>
<comment type="caution">
    <text evidence="8">The sequence shown here is derived from an EMBL/GenBank/DDBJ whole genome shotgun (WGS) entry which is preliminary data.</text>
</comment>
<organism evidence="8 9">
    <name type="scientific">Mytilus galloprovincialis</name>
    <name type="common">Mediterranean mussel</name>
    <dbReference type="NCBI Taxonomy" id="29158"/>
    <lineage>
        <taxon>Eukaryota</taxon>
        <taxon>Metazoa</taxon>
        <taxon>Spiralia</taxon>
        <taxon>Lophotrochozoa</taxon>
        <taxon>Mollusca</taxon>
        <taxon>Bivalvia</taxon>
        <taxon>Autobranchia</taxon>
        <taxon>Pteriomorphia</taxon>
        <taxon>Mytilida</taxon>
        <taxon>Mytiloidea</taxon>
        <taxon>Mytilidae</taxon>
        <taxon>Mytilinae</taxon>
        <taxon>Mytilus</taxon>
    </lineage>
</organism>
<dbReference type="PROSITE" id="PS50221">
    <property type="entry name" value="GAIN_B"/>
    <property type="match status" value="1"/>
</dbReference>
<dbReference type="InterPro" id="IPR057244">
    <property type="entry name" value="GAIN_B"/>
</dbReference>
<sequence>MNGSYDVNSVVIDFSIEPTPTRLQHPLVVQFEHLRVTGNYSNPVCAFWDFDALSTPNGAWSFVGSTLVATSDAVTVCQYDHTTNFAILMSSAKAPSSHILVLSNISAAGCGISIMFLVVTVSTYTMLWRNLKLGRTAIEKLKKDKAIILVNLCVALIISYILFLVGITRTDNKVYIVAVPCESFDLLIQKQNQNINDLQSQIN</sequence>
<evidence type="ECO:0000313" key="8">
    <source>
        <dbReference type="EMBL" id="VDI07819.1"/>
    </source>
</evidence>
<dbReference type="InterPro" id="IPR046338">
    <property type="entry name" value="GAIN_dom_sf"/>
</dbReference>
<evidence type="ECO:0000256" key="5">
    <source>
        <dbReference type="ARBA" id="ARBA00023157"/>
    </source>
</evidence>
<dbReference type="GO" id="GO:0005886">
    <property type="term" value="C:plasma membrane"/>
    <property type="evidence" value="ECO:0007669"/>
    <property type="project" value="TreeGrafter"/>
</dbReference>
<dbReference type="SMART" id="SM00303">
    <property type="entry name" value="GPS"/>
    <property type="match status" value="1"/>
</dbReference>
<evidence type="ECO:0000256" key="6">
    <source>
        <dbReference type="SAM" id="Phobius"/>
    </source>
</evidence>
<keyword evidence="4 6" id="KW-0472">Membrane</keyword>
<dbReference type="Gene3D" id="2.60.220.50">
    <property type="match status" value="1"/>
</dbReference>
<feature type="transmembrane region" description="Helical" evidence="6">
    <location>
        <begin position="146"/>
        <end position="167"/>
    </location>
</feature>
<reference evidence="8" key="1">
    <citation type="submission" date="2018-11" db="EMBL/GenBank/DDBJ databases">
        <authorList>
            <person name="Alioto T."/>
            <person name="Alioto T."/>
        </authorList>
    </citation>
    <scope>NUCLEOTIDE SEQUENCE</scope>
</reference>
<dbReference type="EMBL" id="UYJE01002108">
    <property type="protein sequence ID" value="VDI07819.1"/>
    <property type="molecule type" value="Genomic_DNA"/>
</dbReference>
<keyword evidence="9" id="KW-1185">Reference proteome</keyword>
<keyword evidence="3 6" id="KW-1133">Transmembrane helix</keyword>
<evidence type="ECO:0000256" key="1">
    <source>
        <dbReference type="ARBA" id="ARBA00004141"/>
    </source>
</evidence>
<dbReference type="Pfam" id="PF01825">
    <property type="entry name" value="GPS"/>
    <property type="match status" value="1"/>
</dbReference>
<keyword evidence="5" id="KW-1015">Disulfide bond</keyword>
<accession>A0A8B6CNM1</accession>